<proteinExistence type="inferred from homology"/>
<dbReference type="InterPro" id="IPR012223">
    <property type="entry name" value="TEII"/>
</dbReference>
<feature type="domain" description="Thioesterase" evidence="2">
    <location>
        <begin position="25"/>
        <end position="240"/>
    </location>
</feature>
<sequence length="244" mass="26927">MMHTLISHNRTVVRYSLSGAAPVRQQLVVFPHAGGSASFYQGWRTALPAECDLFVVNYPGREERQDDELWQSAPQALAACTQGLRELLGIAPVSFFGHSMGALLALQVARALWNARFSCRRVVLSAQRVPAELVMLQQQPVRLELLDKILNHSEQSGIMQLDDLTRPIVAALLSEDLRLLGQLAALPVADIPLLITGGDDDPLVGRSAREGWSALVTQCQQSSWPGGHFYFQTNLDAFLHQLLH</sequence>
<dbReference type="GO" id="GO:0008610">
    <property type="term" value="P:lipid biosynthetic process"/>
    <property type="evidence" value="ECO:0007669"/>
    <property type="project" value="TreeGrafter"/>
</dbReference>
<evidence type="ECO:0000256" key="1">
    <source>
        <dbReference type="ARBA" id="ARBA00007169"/>
    </source>
</evidence>
<dbReference type="EMBL" id="KT210364">
    <property type="protein sequence ID" value="AMB18978.1"/>
    <property type="molecule type" value="Genomic_DNA"/>
</dbReference>
<dbReference type="AlphaFoldDB" id="A0A0Y0C5U0"/>
<evidence type="ECO:0000313" key="3">
    <source>
        <dbReference type="EMBL" id="AMB18978.1"/>
    </source>
</evidence>
<gene>
    <name evidence="3" type="primary">rosB</name>
</gene>
<dbReference type="PANTHER" id="PTHR11487:SF0">
    <property type="entry name" value="S-ACYL FATTY ACID SYNTHASE THIOESTERASE, MEDIUM CHAIN"/>
    <property type="match status" value="1"/>
</dbReference>
<dbReference type="SUPFAM" id="SSF53474">
    <property type="entry name" value="alpha/beta-Hydrolases"/>
    <property type="match status" value="1"/>
</dbReference>
<name>A0A0Y0C5U0_ERWRD</name>
<accession>A0A0Y0C5U0</accession>
<dbReference type="Gene3D" id="3.40.50.1820">
    <property type="entry name" value="alpha/beta hydrolase"/>
    <property type="match status" value="1"/>
</dbReference>
<comment type="similarity">
    <text evidence="1">Belongs to the thioesterase family.</text>
</comment>
<organism evidence="3">
    <name type="scientific">Erwinia rhapontici</name>
    <name type="common">Pectobacterium rhapontici</name>
    <dbReference type="NCBI Taxonomy" id="55212"/>
    <lineage>
        <taxon>Bacteria</taxon>
        <taxon>Pseudomonadati</taxon>
        <taxon>Pseudomonadota</taxon>
        <taxon>Gammaproteobacteria</taxon>
        <taxon>Enterobacterales</taxon>
        <taxon>Erwiniaceae</taxon>
        <taxon>Erwinia</taxon>
    </lineage>
</organism>
<evidence type="ECO:0000259" key="2">
    <source>
        <dbReference type="Pfam" id="PF00975"/>
    </source>
</evidence>
<dbReference type="InterPro" id="IPR001031">
    <property type="entry name" value="Thioesterase"/>
</dbReference>
<dbReference type="Pfam" id="PF00975">
    <property type="entry name" value="Thioesterase"/>
    <property type="match status" value="1"/>
</dbReference>
<dbReference type="PANTHER" id="PTHR11487">
    <property type="entry name" value="THIOESTERASE"/>
    <property type="match status" value="1"/>
</dbReference>
<protein>
    <submittedName>
        <fullName evidence="3">RosB</fullName>
    </submittedName>
</protein>
<dbReference type="InterPro" id="IPR029058">
    <property type="entry name" value="AB_hydrolase_fold"/>
</dbReference>
<reference evidence="3" key="1">
    <citation type="journal article" date="2016" name="Microbiology (Mosc.)">
        <title>The Fe2+ chelator Proferrorosamine A: a gene cluster of Erwinia rhapontici P45 involved in its synthesis and its impact on growth of Erwinia amylovora CFBP1430.</title>
        <authorList>
            <person name="Born Y."/>
            <person name="Remus-Emsermann M.N."/>
            <person name="Bieri M."/>
            <person name="Kamber T."/>
            <person name="Piel J."/>
            <person name="Pelludat C."/>
        </authorList>
    </citation>
    <scope>NUCLEOTIDE SEQUENCE</scope>
    <source>
        <strain evidence="3">P45</strain>
    </source>
</reference>